<dbReference type="Proteomes" id="UP000016605">
    <property type="component" value="Unassembled WGS sequence"/>
</dbReference>
<evidence type="ECO:0000256" key="1">
    <source>
        <dbReference type="SAM" id="MobiDB-lite"/>
    </source>
</evidence>
<proteinExistence type="predicted"/>
<feature type="region of interest" description="Disordered" evidence="1">
    <location>
        <begin position="1"/>
        <end position="29"/>
    </location>
</feature>
<feature type="non-terminal residue" evidence="2">
    <location>
        <position position="68"/>
    </location>
</feature>
<dbReference type="EMBL" id="AWVQ01000344">
    <property type="protein sequence ID" value="ERK71012.1"/>
    <property type="molecule type" value="Genomic_DNA"/>
</dbReference>
<evidence type="ECO:0000313" key="3">
    <source>
        <dbReference type="Proteomes" id="UP000016605"/>
    </source>
</evidence>
<feature type="compositionally biased region" description="Acidic residues" evidence="1">
    <location>
        <begin position="55"/>
        <end position="68"/>
    </location>
</feature>
<gene>
    <name evidence="2" type="ORF">N136_02639</name>
</gene>
<dbReference type="RefSeq" id="WP_021763031.1">
    <property type="nucleotide sequence ID" value="NZ_KI272222.1"/>
</dbReference>
<comment type="caution">
    <text evidence="2">The sequence shown here is derived from an EMBL/GenBank/DDBJ whole genome shotgun (WGS) entry which is preliminary data.</text>
</comment>
<feature type="region of interest" description="Disordered" evidence="1">
    <location>
        <begin position="41"/>
        <end position="68"/>
    </location>
</feature>
<reference evidence="2 3" key="1">
    <citation type="submission" date="2013-08" db="EMBL/GenBank/DDBJ databases">
        <authorList>
            <person name="Weinstock G."/>
            <person name="Sodergren E."/>
            <person name="Wylie T."/>
            <person name="Fulton L."/>
            <person name="Fulton R."/>
            <person name="Fronick C."/>
            <person name="O'Laughlin M."/>
            <person name="Godfrey J."/>
            <person name="Miner T."/>
            <person name="Herter B."/>
            <person name="Appelbaum E."/>
            <person name="Cordes M."/>
            <person name="Lek S."/>
            <person name="Wollam A."/>
            <person name="Pepin K.H."/>
            <person name="Palsikar V.B."/>
            <person name="Mitreva M."/>
            <person name="Wilson R.K."/>
        </authorList>
    </citation>
    <scope>NUCLEOTIDE SEQUENCE [LARGE SCALE GENOMIC DNA]</scope>
    <source>
        <strain evidence="2 3">ATCC 14665</strain>
    </source>
</reference>
<evidence type="ECO:0000313" key="2">
    <source>
        <dbReference type="EMBL" id="ERK71012.1"/>
    </source>
</evidence>
<feature type="compositionally biased region" description="Acidic residues" evidence="1">
    <location>
        <begin position="13"/>
        <end position="25"/>
    </location>
</feature>
<accession>U2T8J4</accession>
<dbReference type="AlphaFoldDB" id="U2T8J4"/>
<sequence>MSDTPQTPREPEETPDAEVSLEDGVSEAGAEASIAALVEAEREAQAEEAAVAEAEAAEEREEPADAEP</sequence>
<name>U2T8J4_LEIAQ</name>
<organism evidence="2 3">
    <name type="scientific">Leifsonia aquatica ATCC 14665</name>
    <dbReference type="NCBI Taxonomy" id="1358026"/>
    <lineage>
        <taxon>Bacteria</taxon>
        <taxon>Bacillati</taxon>
        <taxon>Actinomycetota</taxon>
        <taxon>Actinomycetes</taxon>
        <taxon>Micrococcales</taxon>
        <taxon>Microbacteriaceae</taxon>
        <taxon>Leifsonia</taxon>
    </lineage>
</organism>
<dbReference type="HOGENOM" id="CLU_2800031_0_0_11"/>
<protein>
    <submittedName>
        <fullName evidence="2">Uncharacterized protein</fullName>
    </submittedName>
</protein>